<dbReference type="InterPro" id="IPR010310">
    <property type="entry name" value="T7SS_ESAT-6-like"/>
</dbReference>
<protein>
    <submittedName>
        <fullName evidence="1">WXG100 family type VII secretion target</fullName>
    </submittedName>
</protein>
<dbReference type="Proteomes" id="UP000552644">
    <property type="component" value="Unassembled WGS sequence"/>
</dbReference>
<organism evidence="1 2">
    <name type="scientific">Streptosporangium saharense</name>
    <dbReference type="NCBI Taxonomy" id="1706840"/>
    <lineage>
        <taxon>Bacteria</taxon>
        <taxon>Bacillati</taxon>
        <taxon>Actinomycetota</taxon>
        <taxon>Actinomycetes</taxon>
        <taxon>Streptosporangiales</taxon>
        <taxon>Streptosporangiaceae</taxon>
        <taxon>Streptosporangium</taxon>
    </lineage>
</organism>
<evidence type="ECO:0000313" key="2">
    <source>
        <dbReference type="Proteomes" id="UP000552644"/>
    </source>
</evidence>
<dbReference type="AlphaFoldDB" id="A0A7W7QRY8"/>
<dbReference type="InterPro" id="IPR036689">
    <property type="entry name" value="ESAT-6-like_sf"/>
</dbReference>
<gene>
    <name evidence="1" type="ORF">FHS44_005807</name>
</gene>
<name>A0A7W7QRY8_9ACTN</name>
<reference evidence="1 2" key="1">
    <citation type="submission" date="2020-08" db="EMBL/GenBank/DDBJ databases">
        <title>Genomic Encyclopedia of Type Strains, Phase III (KMG-III): the genomes of soil and plant-associated and newly described type strains.</title>
        <authorList>
            <person name="Whitman W."/>
        </authorList>
    </citation>
    <scope>NUCLEOTIDE SEQUENCE [LARGE SCALE GENOMIC DNA]</scope>
    <source>
        <strain evidence="1 2">CECT 8840</strain>
    </source>
</reference>
<dbReference type="Gene3D" id="1.10.287.1060">
    <property type="entry name" value="ESAT-6-like"/>
    <property type="match status" value="1"/>
</dbReference>
<dbReference type="SUPFAM" id="SSF140453">
    <property type="entry name" value="EsxAB dimer-like"/>
    <property type="match status" value="1"/>
</dbReference>
<proteinExistence type="predicted"/>
<comment type="caution">
    <text evidence="1">The sequence shown here is derived from an EMBL/GenBank/DDBJ whole genome shotgun (WGS) entry which is preliminary data.</text>
</comment>
<dbReference type="Pfam" id="PF06013">
    <property type="entry name" value="WXG100"/>
    <property type="match status" value="1"/>
</dbReference>
<sequence>MSGYEDYTKVNFGEMERVQENLLKVVTAMDTATDELMTKLAAELGPAWQGGASALFEEHRKIWDAAEQEMGRQLNEAAQALGTANANYRAAEARNKAIWSNR</sequence>
<dbReference type="EMBL" id="JACHJP010000007">
    <property type="protein sequence ID" value="MBB4918677.1"/>
    <property type="molecule type" value="Genomic_DNA"/>
</dbReference>
<accession>A0A7W7QRY8</accession>
<evidence type="ECO:0000313" key="1">
    <source>
        <dbReference type="EMBL" id="MBB4918677.1"/>
    </source>
</evidence>
<dbReference type="RefSeq" id="WP_184720165.1">
    <property type="nucleotide sequence ID" value="NZ_JACHJP010000007.1"/>
</dbReference>
<keyword evidence="2" id="KW-1185">Reference proteome</keyword>